<gene>
    <name evidence="1" type="ORF">NPA36_06610</name>
</gene>
<protein>
    <submittedName>
        <fullName evidence="1">PcfB family protein</fullName>
    </submittedName>
</protein>
<dbReference type="InterPro" id="IPR024234">
    <property type="entry name" value="DUF3801"/>
</dbReference>
<reference evidence="1" key="1">
    <citation type="submission" date="2022-07" db="EMBL/GenBank/DDBJ databases">
        <authorList>
            <person name="Jung M.-Y."/>
            <person name="Lee M."/>
        </authorList>
    </citation>
    <scope>NUCLEOTIDE SEQUENCE</scope>
    <source>
        <strain evidence="1">S8</strain>
    </source>
</reference>
<reference evidence="1" key="3">
    <citation type="journal article" date="2023" name="Microbiol. Resour. Announc.">
        <title>Draft Genome Sequence of Granulicatella sp. Strain S8, Isolated from a Marine Fish, Seriola quinqueradiata.</title>
        <authorList>
            <person name="Lee M."/>
            <person name="Farooq A."/>
            <person name="Jeong J.B."/>
            <person name="Jung M.Y."/>
        </authorList>
    </citation>
    <scope>NUCLEOTIDE SEQUENCE</scope>
    <source>
        <strain evidence="1">S8</strain>
    </source>
</reference>
<dbReference type="EMBL" id="JANHNZ010000005">
    <property type="protein sequence ID" value="MCQ9210218.1"/>
    <property type="molecule type" value="Genomic_DNA"/>
</dbReference>
<evidence type="ECO:0000313" key="1">
    <source>
        <dbReference type="EMBL" id="MCQ9210218.1"/>
    </source>
</evidence>
<evidence type="ECO:0000313" key="2">
    <source>
        <dbReference type="Proteomes" id="UP001059480"/>
    </source>
</evidence>
<name>A0ABT1WNZ7_9LACT</name>
<accession>A0ABT1WNZ7</accession>
<reference evidence="1" key="2">
    <citation type="journal article" date="2023" name="Curr. Microbiol.">
        <title>Granulicatella seriolae sp. nov., a Novel Facultative Anaerobe Isolated from Yellowtail Marine Fish.</title>
        <authorList>
            <person name="Lee M."/>
            <person name="Choi Y.J."/>
            <person name="Farooq A."/>
            <person name="Jeong J.B."/>
            <person name="Jung M.Y."/>
        </authorList>
    </citation>
    <scope>NUCLEOTIDE SEQUENCE</scope>
    <source>
        <strain evidence="1">S8</strain>
    </source>
</reference>
<dbReference type="RefSeq" id="WP_256945331.1">
    <property type="nucleotide sequence ID" value="NZ_JANHNZ010000005.1"/>
</dbReference>
<keyword evidence="2" id="KW-1185">Reference proteome</keyword>
<proteinExistence type="predicted"/>
<dbReference type="Proteomes" id="UP001059480">
    <property type="component" value="Unassembled WGS sequence"/>
</dbReference>
<dbReference type="Pfam" id="PF12687">
    <property type="entry name" value="DUF3801"/>
    <property type="match status" value="1"/>
</dbReference>
<organism evidence="1 2">
    <name type="scientific">Granulicatella seriolae</name>
    <dbReference type="NCBI Taxonomy" id="2967226"/>
    <lineage>
        <taxon>Bacteria</taxon>
        <taxon>Bacillati</taxon>
        <taxon>Bacillota</taxon>
        <taxon>Bacilli</taxon>
        <taxon>Lactobacillales</taxon>
        <taxon>Carnobacteriaceae</taxon>
        <taxon>Granulicatella</taxon>
    </lineage>
</organism>
<comment type="caution">
    <text evidence="1">The sequence shown here is derived from an EMBL/GenBank/DDBJ whole genome shotgun (WGS) entry which is preliminary data.</text>
</comment>
<sequence>MINEETSNKTLHMELQAAKLSAKGIEKLVKDLLYKIDQQKQSLDSYLKNSSKEVTVKEMVKKGQLEELEVKDSDLKELKKELNKNGVKFSVMKDKETGNHSVFFQAKDTAVMEKAFRNTLATVDKKEAKKDSVIQSIDKYKQAMRNTTTKDKVKNKQKEQSL</sequence>